<dbReference type="SUPFAM" id="SSF53335">
    <property type="entry name" value="S-adenosyl-L-methionine-dependent methyltransferases"/>
    <property type="match status" value="1"/>
</dbReference>
<gene>
    <name evidence="9" type="ORF">CKF59_06210</name>
</gene>
<dbReference type="EC" id="2.1.1.37" evidence="8"/>
<dbReference type="GO" id="GO:0003886">
    <property type="term" value="F:DNA (cytosine-5-)-methyltransferase activity"/>
    <property type="evidence" value="ECO:0007669"/>
    <property type="project" value="UniProtKB-EC"/>
</dbReference>
<evidence type="ECO:0000256" key="6">
    <source>
        <dbReference type="PROSITE-ProRule" id="PRU01016"/>
    </source>
</evidence>
<sequence>MKGGKRQRSGRKKIQEEYKKKGVNVYLTLDEIDFIKSNFLGNNLSTKVRSVIKVGINNYLESMKNVVRYIDLFAGLGGIRIGLNQALSQLGIEGKCVLTSEIKKHALKAYTNNFSEENIVGDITQVQVESIPDFEVLLAGFPCQPFSAAGNRLGFKDTRGTLFFEIERILRAKKPYAFILENVEGLVTHDGGRTLGIMLEILASLGYKVTHKLLDARDFGLAQSRKRVYLVGTLDTFVSLEDFELSQSSFKDIQEHGVAYTPSEFSTKLLQNYPQEQLYGKSIKDKRGGKDNIHSWDLELKGAITSSQKQILNQLLKERRKKKWAEEIGIKWMDGMPLTCKQIATFVEEENLQELLDDLVQKGYLSFEHPKDLVNGKRVYIETKPKGYNIVTGKLSFEFSKILDPHEVTPTLVATDVEKLGVIDGDGIRKLTLREGLRLCGFPEDYSLDSVSYRQGMDLLGNTVCIPVIEQIALRVGKLFKEKFQH</sequence>
<organism evidence="9 10">
    <name type="scientific">Psittacicella gerlachiana</name>
    <dbReference type="NCBI Taxonomy" id="2028574"/>
    <lineage>
        <taxon>Bacteria</taxon>
        <taxon>Pseudomonadati</taxon>
        <taxon>Pseudomonadota</taxon>
        <taxon>Gammaproteobacteria</taxon>
        <taxon>Pasteurellales</taxon>
        <taxon>Psittacicellaceae</taxon>
        <taxon>Psittacicella</taxon>
    </lineage>
</organism>
<dbReference type="Gene3D" id="3.40.50.150">
    <property type="entry name" value="Vaccinia Virus protein VP39"/>
    <property type="match status" value="1"/>
</dbReference>
<evidence type="ECO:0000256" key="5">
    <source>
        <dbReference type="ARBA" id="ARBA00047422"/>
    </source>
</evidence>
<dbReference type="EMBL" id="NRJF01000187">
    <property type="protein sequence ID" value="RIY33751.1"/>
    <property type="molecule type" value="Genomic_DNA"/>
</dbReference>
<dbReference type="PANTHER" id="PTHR46098">
    <property type="entry name" value="TRNA (CYTOSINE(38)-C(5))-METHYLTRANSFERASE"/>
    <property type="match status" value="1"/>
</dbReference>
<name>A0A3A1Y886_9GAMM</name>
<comment type="similarity">
    <text evidence="6 7">Belongs to the class I-like SAM-binding methyltransferase superfamily. C5-methyltransferase family.</text>
</comment>
<keyword evidence="3 6" id="KW-0949">S-adenosyl-L-methionine</keyword>
<keyword evidence="4" id="KW-0680">Restriction system</keyword>
<dbReference type="PROSITE" id="PS00094">
    <property type="entry name" value="C5_MTASE_1"/>
    <property type="match status" value="1"/>
</dbReference>
<evidence type="ECO:0000256" key="4">
    <source>
        <dbReference type="ARBA" id="ARBA00022747"/>
    </source>
</evidence>
<evidence type="ECO:0000256" key="7">
    <source>
        <dbReference type="RuleBase" id="RU000416"/>
    </source>
</evidence>
<evidence type="ECO:0000256" key="2">
    <source>
        <dbReference type="ARBA" id="ARBA00022679"/>
    </source>
</evidence>
<reference evidence="9 10" key="1">
    <citation type="submission" date="2017-08" db="EMBL/GenBank/DDBJ databases">
        <title>Reclassification of Bisgaard taxon 37 and 44.</title>
        <authorList>
            <person name="Christensen H."/>
        </authorList>
    </citation>
    <scope>NUCLEOTIDE SEQUENCE [LARGE SCALE GENOMIC DNA]</scope>
    <source>
        <strain evidence="9 10">EEAB3T1</strain>
    </source>
</reference>
<dbReference type="PROSITE" id="PS51679">
    <property type="entry name" value="SAM_MT_C5"/>
    <property type="match status" value="1"/>
</dbReference>
<dbReference type="InterPro" id="IPR029063">
    <property type="entry name" value="SAM-dependent_MTases_sf"/>
</dbReference>
<evidence type="ECO:0000256" key="1">
    <source>
        <dbReference type="ARBA" id="ARBA00022603"/>
    </source>
</evidence>
<accession>A0A3A1Y886</accession>
<dbReference type="OrthoDB" id="9813719at2"/>
<dbReference type="InterPro" id="IPR018117">
    <property type="entry name" value="C5_DNA_meth_AS"/>
</dbReference>
<dbReference type="PRINTS" id="PR00105">
    <property type="entry name" value="C5METTRFRASE"/>
</dbReference>
<dbReference type="Pfam" id="PF00145">
    <property type="entry name" value="DNA_methylase"/>
    <property type="match status" value="1"/>
</dbReference>
<comment type="caution">
    <text evidence="9">The sequence shown here is derived from an EMBL/GenBank/DDBJ whole genome shotgun (WGS) entry which is preliminary data.</text>
</comment>
<feature type="active site" evidence="6">
    <location>
        <position position="143"/>
    </location>
</feature>
<keyword evidence="1 6" id="KW-0489">Methyltransferase</keyword>
<evidence type="ECO:0000313" key="9">
    <source>
        <dbReference type="EMBL" id="RIY33751.1"/>
    </source>
</evidence>
<proteinExistence type="inferred from homology"/>
<evidence type="ECO:0000256" key="8">
    <source>
        <dbReference type="RuleBase" id="RU000417"/>
    </source>
</evidence>
<dbReference type="NCBIfam" id="TIGR00675">
    <property type="entry name" value="dcm"/>
    <property type="match status" value="1"/>
</dbReference>
<keyword evidence="10" id="KW-1185">Reference proteome</keyword>
<evidence type="ECO:0000313" key="10">
    <source>
        <dbReference type="Proteomes" id="UP000265964"/>
    </source>
</evidence>
<evidence type="ECO:0000256" key="3">
    <source>
        <dbReference type="ARBA" id="ARBA00022691"/>
    </source>
</evidence>
<dbReference type="InterPro" id="IPR050750">
    <property type="entry name" value="C5-MTase"/>
</dbReference>
<dbReference type="GO" id="GO:0032259">
    <property type="term" value="P:methylation"/>
    <property type="evidence" value="ECO:0007669"/>
    <property type="project" value="UniProtKB-KW"/>
</dbReference>
<dbReference type="AlphaFoldDB" id="A0A3A1Y886"/>
<dbReference type="RefSeq" id="WP_119535087.1">
    <property type="nucleotide sequence ID" value="NZ_NRJF01000187.1"/>
</dbReference>
<keyword evidence="2 6" id="KW-0808">Transferase</keyword>
<dbReference type="GO" id="GO:0009307">
    <property type="term" value="P:DNA restriction-modification system"/>
    <property type="evidence" value="ECO:0007669"/>
    <property type="project" value="UniProtKB-KW"/>
</dbReference>
<dbReference type="PANTHER" id="PTHR46098:SF1">
    <property type="entry name" value="TRNA (CYTOSINE(38)-C(5))-METHYLTRANSFERASE"/>
    <property type="match status" value="1"/>
</dbReference>
<dbReference type="Proteomes" id="UP000265964">
    <property type="component" value="Unassembled WGS sequence"/>
</dbReference>
<comment type="catalytic activity">
    <reaction evidence="5 8">
        <text>a 2'-deoxycytidine in DNA + S-adenosyl-L-methionine = a 5-methyl-2'-deoxycytidine in DNA + S-adenosyl-L-homocysteine + H(+)</text>
        <dbReference type="Rhea" id="RHEA:13681"/>
        <dbReference type="Rhea" id="RHEA-COMP:11369"/>
        <dbReference type="Rhea" id="RHEA-COMP:11370"/>
        <dbReference type="ChEBI" id="CHEBI:15378"/>
        <dbReference type="ChEBI" id="CHEBI:57856"/>
        <dbReference type="ChEBI" id="CHEBI:59789"/>
        <dbReference type="ChEBI" id="CHEBI:85452"/>
        <dbReference type="ChEBI" id="CHEBI:85454"/>
        <dbReference type="EC" id="2.1.1.37"/>
    </reaction>
</comment>
<protein>
    <recommendedName>
        <fullName evidence="8">Cytosine-specific methyltransferase</fullName>
        <ecNumber evidence="8">2.1.1.37</ecNumber>
    </recommendedName>
</protein>
<dbReference type="InterPro" id="IPR001525">
    <property type="entry name" value="C5_MeTfrase"/>
</dbReference>
<dbReference type="Gene3D" id="3.90.120.10">
    <property type="entry name" value="DNA Methylase, subunit A, domain 2"/>
    <property type="match status" value="1"/>
</dbReference>